<evidence type="ECO:0000313" key="3">
    <source>
        <dbReference type="Proteomes" id="UP000887104"/>
    </source>
</evidence>
<accession>A0ABQ4PBR1</accession>
<dbReference type="InterPro" id="IPR003495">
    <property type="entry name" value="CobW/HypB/UreG_nucleotide-bd"/>
</dbReference>
<sequence length="374" mass="41410">MIQKIIPTNVITGFLGVGKTSFIKMLLKHKPEGEVWAVLVNEFGEVGIDAGLLDSSEAKVQIKEVAGGCMCCAAGVPMQVAINQLIAKAKPDRLLIEPTGLGHPQEVLRVLTQPHYQQVLAMQACLTLVDARKLNDERYTQHEIFNQQLQVADVVLASKSDCYEAPMLEQLRDYLNQVRVQEATSMRNDNSLAVIPWSIEQANEKYRAMMALLSKPYKAISSNQNVGSAAGNLTKVKPSLKPLTPNAAPRLLDMNYSPLFSESQSEPVIEYDARGIFYKRNQGDGFYSYGWVFEPSYEFDFDTLLQLIKSQQVARIKAVMITEEGIAGFNGVDGELSIVELDDAMDSRIELLSMSELQAPEFETALLQAVTGLN</sequence>
<evidence type="ECO:0000313" key="2">
    <source>
        <dbReference type="EMBL" id="GIU44992.1"/>
    </source>
</evidence>
<proteinExistence type="predicted"/>
<dbReference type="InterPro" id="IPR051316">
    <property type="entry name" value="Zinc-reg_GTPase_activator"/>
</dbReference>
<comment type="caution">
    <text evidence="2">The sequence shown here is derived from an EMBL/GenBank/DDBJ whole genome shotgun (WGS) entry which is preliminary data.</text>
</comment>
<dbReference type="PANTHER" id="PTHR13748:SF46">
    <property type="entry name" value="ZINC CHAPERONE YEIR"/>
    <property type="match status" value="1"/>
</dbReference>
<organism evidence="2 3">
    <name type="scientific">Shewanella sairae</name>
    <dbReference type="NCBI Taxonomy" id="190310"/>
    <lineage>
        <taxon>Bacteria</taxon>
        <taxon>Pseudomonadati</taxon>
        <taxon>Pseudomonadota</taxon>
        <taxon>Gammaproteobacteria</taxon>
        <taxon>Alteromonadales</taxon>
        <taxon>Shewanellaceae</taxon>
        <taxon>Shewanella</taxon>
    </lineage>
</organism>
<evidence type="ECO:0000259" key="1">
    <source>
        <dbReference type="Pfam" id="PF02492"/>
    </source>
</evidence>
<name>A0ABQ4PBR1_9GAMM</name>
<gene>
    <name evidence="2" type="ORF">TUM4438_17470</name>
</gene>
<dbReference type="RefSeq" id="WP_220780802.1">
    <property type="nucleotide sequence ID" value="NZ_BPEY01000025.1"/>
</dbReference>
<dbReference type="SUPFAM" id="SSF52540">
    <property type="entry name" value="P-loop containing nucleoside triphosphate hydrolases"/>
    <property type="match status" value="1"/>
</dbReference>
<dbReference type="Pfam" id="PF02492">
    <property type="entry name" value="cobW"/>
    <property type="match status" value="1"/>
</dbReference>
<dbReference type="CDD" id="cd03112">
    <property type="entry name" value="CobW-like"/>
    <property type="match status" value="1"/>
</dbReference>
<dbReference type="Proteomes" id="UP000887104">
    <property type="component" value="Unassembled WGS sequence"/>
</dbReference>
<dbReference type="Gene3D" id="3.40.50.300">
    <property type="entry name" value="P-loop containing nucleotide triphosphate hydrolases"/>
    <property type="match status" value="1"/>
</dbReference>
<protein>
    <submittedName>
        <fullName evidence="2">Cobalamin biosynthesis protein CobW</fullName>
    </submittedName>
</protein>
<reference evidence="2" key="1">
    <citation type="submission" date="2021-05" db="EMBL/GenBank/DDBJ databases">
        <title>Molecular characterization for Shewanella algae harboring chromosomal blaOXA-55-like strains isolated from clinical and environment sample.</title>
        <authorList>
            <person name="Ohama Y."/>
            <person name="Aoki K."/>
            <person name="Harada S."/>
            <person name="Moriya K."/>
            <person name="Ishii Y."/>
            <person name="Tateda K."/>
        </authorList>
    </citation>
    <scope>NUCLEOTIDE SEQUENCE</scope>
    <source>
        <strain evidence="2">JCM 11563</strain>
    </source>
</reference>
<dbReference type="EMBL" id="BPEY01000025">
    <property type="protein sequence ID" value="GIU44992.1"/>
    <property type="molecule type" value="Genomic_DNA"/>
</dbReference>
<keyword evidence="3" id="KW-1185">Reference proteome</keyword>
<dbReference type="PANTHER" id="PTHR13748">
    <property type="entry name" value="COBW-RELATED"/>
    <property type="match status" value="1"/>
</dbReference>
<feature type="domain" description="CobW/HypB/UreG nucleotide-binding" evidence="1">
    <location>
        <begin position="7"/>
        <end position="181"/>
    </location>
</feature>
<dbReference type="InterPro" id="IPR027417">
    <property type="entry name" value="P-loop_NTPase"/>
</dbReference>